<proteinExistence type="inferred from homology"/>
<dbReference type="Pfam" id="PF02110">
    <property type="entry name" value="HK"/>
    <property type="match status" value="1"/>
</dbReference>
<evidence type="ECO:0000256" key="4">
    <source>
        <dbReference type="ARBA" id="ARBA00005165"/>
    </source>
</evidence>
<sequence>MAPPRADYSVYLVTARSQVPAGVDYLDALRAALKGGVTLVQIREKDVETDEFLDIARKSLEVCDEFKVPMLINDNLSVALALAPHVGLHIGQSDLPVSQARALLGPDRLLGISVHSVEQARDARTSGADYAGVGPIYGTQSKAGIVDDDVLGARQAAQIIEALDGLPAVLIGGLNQQTAARALFGASSPTAAPAGIAVISAIMARKDTEVAASELAEQVAAFKASRAEQSAEQLRAAFGAGSSTDVKALVERSALLLSSLRNGSPPLIQTLTSHVSSTLSANVTLALGGSPIMSAQEAEADDLGKVTGAVVLNIGTIGAESRRGMKAVGSAANRGRKPVVLDPVGVGASAFRKAAVNEIMDHTQITLLKGNAAELSAIAGLSEVTSRGVDSGAGSLSDPIGLVSSLARRERCLVLLSGKTDYLSDGARTLACENGHALLGAITGSGCALGVAIATGLAAANSAGEAQKSTMVKAQPDDLIAGALMGLLCMTIASELAAARPEVRGPGTFIAALLDALAAMDAETLVQHAKVRLV</sequence>
<dbReference type="GO" id="GO:0004417">
    <property type="term" value="F:hydroxyethylthiazole kinase activity"/>
    <property type="evidence" value="ECO:0007669"/>
    <property type="project" value="UniProtKB-EC"/>
</dbReference>
<dbReference type="AlphaFoldDB" id="A0A316Z361"/>
<evidence type="ECO:0000256" key="11">
    <source>
        <dbReference type="ARBA" id="ARBA00022977"/>
    </source>
</evidence>
<evidence type="ECO:0000256" key="10">
    <source>
        <dbReference type="ARBA" id="ARBA00022842"/>
    </source>
</evidence>
<comment type="catalytic activity">
    <reaction evidence="14">
        <text>2-[(2R,5Z)-2-carboxy-4-methylthiazol-5(2H)-ylidene]ethyl phosphate + 4-amino-2-methyl-5-(diphosphooxymethyl)pyrimidine + 2 H(+) = thiamine phosphate + CO2 + diphosphate</text>
        <dbReference type="Rhea" id="RHEA:47844"/>
        <dbReference type="ChEBI" id="CHEBI:15378"/>
        <dbReference type="ChEBI" id="CHEBI:16526"/>
        <dbReference type="ChEBI" id="CHEBI:33019"/>
        <dbReference type="ChEBI" id="CHEBI:37575"/>
        <dbReference type="ChEBI" id="CHEBI:57841"/>
        <dbReference type="ChEBI" id="CHEBI:62899"/>
        <dbReference type="EC" id="2.5.1.3"/>
    </reaction>
</comment>
<evidence type="ECO:0000256" key="8">
    <source>
        <dbReference type="ARBA" id="ARBA00022777"/>
    </source>
</evidence>
<dbReference type="GO" id="GO:0009229">
    <property type="term" value="P:thiamine diphosphate biosynthetic process"/>
    <property type="evidence" value="ECO:0007669"/>
    <property type="project" value="UniProtKB-UniPathway"/>
</dbReference>
<comment type="catalytic activity">
    <reaction evidence="12">
        <text>4-methyl-5-(2-phosphooxyethyl)-thiazole + 4-amino-2-methyl-5-(diphosphooxymethyl)pyrimidine + H(+) = thiamine phosphate + diphosphate</text>
        <dbReference type="Rhea" id="RHEA:22328"/>
        <dbReference type="ChEBI" id="CHEBI:15378"/>
        <dbReference type="ChEBI" id="CHEBI:33019"/>
        <dbReference type="ChEBI" id="CHEBI:37575"/>
        <dbReference type="ChEBI" id="CHEBI:57841"/>
        <dbReference type="ChEBI" id="CHEBI:58296"/>
        <dbReference type="EC" id="2.5.1.3"/>
    </reaction>
</comment>
<evidence type="ECO:0000256" key="12">
    <source>
        <dbReference type="ARBA" id="ARBA00047334"/>
    </source>
</evidence>
<dbReference type="InterPro" id="IPR029056">
    <property type="entry name" value="Ribokinase-like"/>
</dbReference>
<dbReference type="GO" id="GO:0009228">
    <property type="term" value="P:thiamine biosynthetic process"/>
    <property type="evidence" value="ECO:0007669"/>
    <property type="project" value="UniProtKB-KW"/>
</dbReference>
<dbReference type="CDD" id="cd00564">
    <property type="entry name" value="TMP_TenI"/>
    <property type="match status" value="1"/>
</dbReference>
<organism evidence="16 17">
    <name type="scientific">Tilletiopsis washingtonensis</name>
    <dbReference type="NCBI Taxonomy" id="58919"/>
    <lineage>
        <taxon>Eukaryota</taxon>
        <taxon>Fungi</taxon>
        <taxon>Dikarya</taxon>
        <taxon>Basidiomycota</taxon>
        <taxon>Ustilaginomycotina</taxon>
        <taxon>Exobasidiomycetes</taxon>
        <taxon>Entylomatales</taxon>
        <taxon>Entylomatales incertae sedis</taxon>
        <taxon>Tilletiopsis</taxon>
    </lineage>
</organism>
<dbReference type="PANTHER" id="PTHR20857">
    <property type="entry name" value="THIAMINE-PHOSPHATE PYROPHOSPHORYLASE"/>
    <property type="match status" value="1"/>
</dbReference>
<keyword evidence="8" id="KW-0418">Kinase</keyword>
<comment type="cofactor">
    <cofactor evidence="2">
        <name>Mg(2+)</name>
        <dbReference type="ChEBI" id="CHEBI:18420"/>
    </cofactor>
</comment>
<evidence type="ECO:0000256" key="5">
    <source>
        <dbReference type="ARBA" id="ARBA00022679"/>
    </source>
</evidence>
<dbReference type="InterPro" id="IPR022998">
    <property type="entry name" value="ThiamineP_synth_TenI"/>
</dbReference>
<dbReference type="Pfam" id="PF02581">
    <property type="entry name" value="TMP-TENI"/>
    <property type="match status" value="1"/>
</dbReference>
<dbReference type="Gene3D" id="3.20.20.70">
    <property type="entry name" value="Aldolase class I"/>
    <property type="match status" value="1"/>
</dbReference>
<dbReference type="InterPro" id="IPR034291">
    <property type="entry name" value="TMP_synthase"/>
</dbReference>
<protein>
    <submittedName>
        <fullName evidence="16">HK-domain-containing protein</fullName>
    </submittedName>
</protein>
<dbReference type="UniPathway" id="UPA00060">
    <property type="reaction ID" value="UER00139"/>
</dbReference>
<comment type="pathway">
    <text evidence="3">Cofactor biosynthesis; thiamine diphosphate biosynthesis; 4-methyl-5-(2-phosphoethyl)-thiazole from 5-(2-hydroxyethyl)-4-methylthiazole: step 1/1.</text>
</comment>
<dbReference type="PRINTS" id="PR01099">
    <property type="entry name" value="HYETHTZKNASE"/>
</dbReference>
<keyword evidence="10" id="KW-0460">Magnesium</keyword>
<dbReference type="PANTHER" id="PTHR20857:SF23">
    <property type="entry name" value="THIAMINE BIOSYNTHETIC BIFUNCTIONAL ENZYME"/>
    <property type="match status" value="1"/>
</dbReference>
<dbReference type="GeneID" id="37270922"/>
<keyword evidence="9" id="KW-0067">ATP-binding</keyword>
<keyword evidence="7" id="KW-0547">Nucleotide-binding</keyword>
<dbReference type="SUPFAM" id="SSF53613">
    <property type="entry name" value="Ribokinase-like"/>
    <property type="match status" value="1"/>
</dbReference>
<dbReference type="SUPFAM" id="SSF51391">
    <property type="entry name" value="Thiamin phosphate synthase"/>
    <property type="match status" value="1"/>
</dbReference>
<dbReference type="NCBIfam" id="TIGR00693">
    <property type="entry name" value="thiE"/>
    <property type="match status" value="1"/>
</dbReference>
<evidence type="ECO:0000256" key="1">
    <source>
        <dbReference type="ARBA" id="ARBA00001771"/>
    </source>
</evidence>
<evidence type="ECO:0000256" key="3">
    <source>
        <dbReference type="ARBA" id="ARBA00004868"/>
    </source>
</evidence>
<dbReference type="GO" id="GO:0000287">
    <property type="term" value="F:magnesium ion binding"/>
    <property type="evidence" value="ECO:0007669"/>
    <property type="project" value="InterPro"/>
</dbReference>
<evidence type="ECO:0000313" key="16">
    <source>
        <dbReference type="EMBL" id="PWN95342.1"/>
    </source>
</evidence>
<dbReference type="GO" id="GO:0004789">
    <property type="term" value="F:thiamine-phosphate diphosphorylase activity"/>
    <property type="evidence" value="ECO:0007669"/>
    <property type="project" value="UniProtKB-EC"/>
</dbReference>
<dbReference type="InterPro" id="IPR036206">
    <property type="entry name" value="ThiamineP_synth_sf"/>
</dbReference>
<dbReference type="NCBIfam" id="NF006830">
    <property type="entry name" value="PRK09355.1"/>
    <property type="match status" value="1"/>
</dbReference>
<dbReference type="HAMAP" id="MF_00097">
    <property type="entry name" value="TMP_synthase"/>
    <property type="match status" value="1"/>
</dbReference>
<dbReference type="InterPro" id="IPR000417">
    <property type="entry name" value="Hyethyz_kinase"/>
</dbReference>
<evidence type="ECO:0000256" key="9">
    <source>
        <dbReference type="ARBA" id="ARBA00022840"/>
    </source>
</evidence>
<evidence type="ECO:0000256" key="2">
    <source>
        <dbReference type="ARBA" id="ARBA00001946"/>
    </source>
</evidence>
<dbReference type="HAMAP" id="MF_00228">
    <property type="entry name" value="Thz_kinase"/>
    <property type="match status" value="1"/>
</dbReference>
<dbReference type="STRING" id="58919.A0A316Z361"/>
<evidence type="ECO:0000256" key="14">
    <source>
        <dbReference type="ARBA" id="ARBA00047883"/>
    </source>
</evidence>
<keyword evidence="6" id="KW-0479">Metal-binding</keyword>
<dbReference type="EMBL" id="KZ819305">
    <property type="protein sequence ID" value="PWN95342.1"/>
    <property type="molecule type" value="Genomic_DNA"/>
</dbReference>
<gene>
    <name evidence="16" type="ORF">FA09DRAFT_332244</name>
</gene>
<comment type="catalytic activity">
    <reaction evidence="1">
        <text>5-(2-hydroxyethyl)-4-methylthiazole + ATP = 4-methyl-5-(2-phosphooxyethyl)-thiazole + ADP + H(+)</text>
        <dbReference type="Rhea" id="RHEA:24212"/>
        <dbReference type="ChEBI" id="CHEBI:15378"/>
        <dbReference type="ChEBI" id="CHEBI:17957"/>
        <dbReference type="ChEBI" id="CHEBI:30616"/>
        <dbReference type="ChEBI" id="CHEBI:58296"/>
        <dbReference type="ChEBI" id="CHEBI:456216"/>
        <dbReference type="EC" id="2.7.1.50"/>
    </reaction>
</comment>
<accession>A0A316Z361</accession>
<evidence type="ECO:0000256" key="13">
    <source>
        <dbReference type="ARBA" id="ARBA00047851"/>
    </source>
</evidence>
<reference evidence="16 17" key="1">
    <citation type="journal article" date="2018" name="Mol. Biol. Evol.">
        <title>Broad Genomic Sampling Reveals a Smut Pathogenic Ancestry of the Fungal Clade Ustilaginomycotina.</title>
        <authorList>
            <person name="Kijpornyongpan T."/>
            <person name="Mondo S.J."/>
            <person name="Barry K."/>
            <person name="Sandor L."/>
            <person name="Lee J."/>
            <person name="Lipzen A."/>
            <person name="Pangilinan J."/>
            <person name="LaButti K."/>
            <person name="Hainaut M."/>
            <person name="Henrissat B."/>
            <person name="Grigoriev I.V."/>
            <person name="Spatafora J.W."/>
            <person name="Aime M.C."/>
        </authorList>
    </citation>
    <scope>NUCLEOTIDE SEQUENCE [LARGE SCALE GENOMIC DNA]</scope>
    <source>
        <strain evidence="16 17">MCA 4186</strain>
    </source>
</reference>
<evidence type="ECO:0000256" key="6">
    <source>
        <dbReference type="ARBA" id="ARBA00022723"/>
    </source>
</evidence>
<dbReference type="CDD" id="cd01170">
    <property type="entry name" value="THZ_kinase"/>
    <property type="match status" value="1"/>
</dbReference>
<keyword evidence="11" id="KW-0784">Thiamine biosynthesis</keyword>
<dbReference type="OrthoDB" id="4994at2759"/>
<dbReference type="GO" id="GO:0005737">
    <property type="term" value="C:cytoplasm"/>
    <property type="evidence" value="ECO:0007669"/>
    <property type="project" value="TreeGrafter"/>
</dbReference>
<feature type="domain" description="Thiamine phosphate synthase/TenI" evidence="15">
    <location>
        <begin position="10"/>
        <end position="202"/>
    </location>
</feature>
<dbReference type="GO" id="GO:0005524">
    <property type="term" value="F:ATP binding"/>
    <property type="evidence" value="ECO:0007669"/>
    <property type="project" value="UniProtKB-KW"/>
</dbReference>
<keyword evidence="5" id="KW-0808">Transferase</keyword>
<comment type="catalytic activity">
    <reaction evidence="13">
        <text>2-(2-carboxy-4-methylthiazol-5-yl)ethyl phosphate + 4-amino-2-methyl-5-(diphosphooxymethyl)pyrimidine + 2 H(+) = thiamine phosphate + CO2 + diphosphate</text>
        <dbReference type="Rhea" id="RHEA:47848"/>
        <dbReference type="ChEBI" id="CHEBI:15378"/>
        <dbReference type="ChEBI" id="CHEBI:16526"/>
        <dbReference type="ChEBI" id="CHEBI:33019"/>
        <dbReference type="ChEBI" id="CHEBI:37575"/>
        <dbReference type="ChEBI" id="CHEBI:57841"/>
        <dbReference type="ChEBI" id="CHEBI:62890"/>
        <dbReference type="EC" id="2.5.1.3"/>
    </reaction>
</comment>
<dbReference type="Gene3D" id="3.40.1190.20">
    <property type="match status" value="1"/>
</dbReference>
<evidence type="ECO:0000256" key="7">
    <source>
        <dbReference type="ARBA" id="ARBA00022741"/>
    </source>
</evidence>
<keyword evidence="17" id="KW-1185">Reference proteome</keyword>
<evidence type="ECO:0000313" key="17">
    <source>
        <dbReference type="Proteomes" id="UP000245946"/>
    </source>
</evidence>
<evidence type="ECO:0000259" key="15">
    <source>
        <dbReference type="Pfam" id="PF02581"/>
    </source>
</evidence>
<dbReference type="RefSeq" id="XP_025595621.1">
    <property type="nucleotide sequence ID" value="XM_025743378.1"/>
</dbReference>
<dbReference type="Proteomes" id="UP000245946">
    <property type="component" value="Unassembled WGS sequence"/>
</dbReference>
<comment type="pathway">
    <text evidence="4">Cofactor biosynthesis; thiamine diphosphate biosynthesis; thiamine phosphate from 4-amino-2-methyl-5-diphosphomethylpyrimidine and 4-methyl-5-(2-phosphoethyl)-thiazole: step 1/1.</text>
</comment>
<name>A0A316Z361_9BASI</name>
<dbReference type="InterPro" id="IPR013785">
    <property type="entry name" value="Aldolase_TIM"/>
</dbReference>